<feature type="domain" description="HTH cro/C1-type" evidence="1">
    <location>
        <begin position="14"/>
        <end position="69"/>
    </location>
</feature>
<dbReference type="GO" id="GO:0003677">
    <property type="term" value="F:DNA binding"/>
    <property type="evidence" value="ECO:0007669"/>
    <property type="project" value="InterPro"/>
</dbReference>
<dbReference type="AlphaFoldDB" id="A0A1A9BBV1"/>
<evidence type="ECO:0000313" key="3">
    <source>
        <dbReference type="Proteomes" id="UP000199558"/>
    </source>
</evidence>
<dbReference type="STRING" id="946078.GA0070622_3486"/>
<reference evidence="3" key="1">
    <citation type="submission" date="2016-06" db="EMBL/GenBank/DDBJ databases">
        <authorList>
            <person name="Varghese N."/>
            <person name="Submissions Spin"/>
        </authorList>
    </citation>
    <scope>NUCLEOTIDE SEQUENCE [LARGE SCALE GENOMIC DNA]</scope>
    <source>
        <strain evidence="3">DSM 45794</strain>
    </source>
</reference>
<organism evidence="2 3">
    <name type="scientific">Micromonospora sediminicola</name>
    <dbReference type="NCBI Taxonomy" id="946078"/>
    <lineage>
        <taxon>Bacteria</taxon>
        <taxon>Bacillati</taxon>
        <taxon>Actinomycetota</taxon>
        <taxon>Actinomycetes</taxon>
        <taxon>Micromonosporales</taxon>
        <taxon>Micromonosporaceae</taxon>
        <taxon>Micromonospora</taxon>
    </lineage>
</organism>
<keyword evidence="3" id="KW-1185">Reference proteome</keyword>
<accession>A0A1A9BBV1</accession>
<dbReference type="EMBL" id="FLRH01000003">
    <property type="protein sequence ID" value="SBT66464.1"/>
    <property type="molecule type" value="Genomic_DNA"/>
</dbReference>
<proteinExistence type="predicted"/>
<protein>
    <recommendedName>
        <fullName evidence="1">HTH cro/C1-type domain-containing protein</fullName>
    </recommendedName>
</protein>
<name>A0A1A9BBV1_9ACTN</name>
<dbReference type="Gene3D" id="1.10.260.40">
    <property type="entry name" value="lambda repressor-like DNA-binding domains"/>
    <property type="match status" value="1"/>
</dbReference>
<dbReference type="InterPro" id="IPR001387">
    <property type="entry name" value="Cro/C1-type_HTH"/>
</dbReference>
<dbReference type="InterPro" id="IPR010982">
    <property type="entry name" value="Lambda_DNA-bd_dom_sf"/>
</dbReference>
<evidence type="ECO:0000259" key="1">
    <source>
        <dbReference type="SMART" id="SM00530"/>
    </source>
</evidence>
<sequence length="265" mass="29004">MPGMFEEDVRMNRAVAAAMAEAGHTAESLAERVGVDPKTAARWASQGRIPQTRHRAQVAELLGRDAAELWPDALKRKEPAWFRPWADIEREATSLRSFQLAWIPGLLQTEAYARATLAGEALSESEVAGLTAARIARHAILRRERPPLLIAVIDESVLRRTAGGDRAMMAEQLAHLAECATLSAVQVYVVPLSAGMYPGLGGPFTLAELPDGGRVAHVDSQAQAHIIDKAEDVATLERRWERLRGEALSRAHSLDVIREAARSWT</sequence>
<dbReference type="InterPro" id="IPR043917">
    <property type="entry name" value="DUF5753"/>
</dbReference>
<dbReference type="SMART" id="SM00530">
    <property type="entry name" value="HTH_XRE"/>
    <property type="match status" value="1"/>
</dbReference>
<evidence type="ECO:0000313" key="2">
    <source>
        <dbReference type="EMBL" id="SBT66464.1"/>
    </source>
</evidence>
<dbReference type="Proteomes" id="UP000199558">
    <property type="component" value="Unassembled WGS sequence"/>
</dbReference>
<dbReference type="Pfam" id="PF19054">
    <property type="entry name" value="DUF5753"/>
    <property type="match status" value="1"/>
</dbReference>
<dbReference type="SUPFAM" id="SSF47413">
    <property type="entry name" value="lambda repressor-like DNA-binding domains"/>
    <property type="match status" value="1"/>
</dbReference>
<gene>
    <name evidence="2" type="ORF">GA0070622_3486</name>
</gene>